<reference evidence="9" key="1">
    <citation type="journal article" date="2021" name="Environ. Microbiol.">
        <title>Genomic characterization of three novel Desulfobacterota classes expand the metabolic and phylogenetic diversity of the phylum.</title>
        <authorList>
            <person name="Murphy C.L."/>
            <person name="Biggerstaff J."/>
            <person name="Eichhorn A."/>
            <person name="Ewing E."/>
            <person name="Shahan R."/>
            <person name="Soriano D."/>
            <person name="Stewart S."/>
            <person name="VanMol K."/>
            <person name="Walker R."/>
            <person name="Walters P."/>
            <person name="Elshahed M.S."/>
            <person name="Youssef N.H."/>
        </authorList>
    </citation>
    <scope>NUCLEOTIDE SEQUENCE</scope>
    <source>
        <strain evidence="9">Zod_Metabat.24</strain>
    </source>
</reference>
<keyword evidence="7 8" id="KW-0472">Membrane</keyword>
<name>A0A9D8KHH9_9DELT</name>
<dbReference type="Proteomes" id="UP000809273">
    <property type="component" value="Unassembled WGS sequence"/>
</dbReference>
<evidence type="ECO:0000256" key="5">
    <source>
        <dbReference type="ARBA" id="ARBA00022960"/>
    </source>
</evidence>
<protein>
    <recommendedName>
        <fullName evidence="11">Rod shape-determining protein MreD</fullName>
    </recommendedName>
</protein>
<dbReference type="Pfam" id="PF04093">
    <property type="entry name" value="MreD"/>
    <property type="match status" value="1"/>
</dbReference>
<organism evidence="9 10">
    <name type="scientific">Candidatus Zymogenus saltonus</name>
    <dbReference type="NCBI Taxonomy" id="2844893"/>
    <lineage>
        <taxon>Bacteria</taxon>
        <taxon>Deltaproteobacteria</taxon>
        <taxon>Candidatus Zymogenia</taxon>
        <taxon>Candidatus Zymogeniales</taxon>
        <taxon>Candidatus Zymogenaceae</taxon>
        <taxon>Candidatus Zymogenus</taxon>
    </lineage>
</organism>
<evidence type="ECO:0000256" key="3">
    <source>
        <dbReference type="ARBA" id="ARBA00022475"/>
    </source>
</evidence>
<feature type="transmembrane region" description="Helical" evidence="8">
    <location>
        <begin position="16"/>
        <end position="36"/>
    </location>
</feature>
<comment type="caution">
    <text evidence="9">The sequence shown here is derived from an EMBL/GenBank/DDBJ whole genome shotgun (WGS) entry which is preliminary data.</text>
</comment>
<proteinExistence type="inferred from homology"/>
<feature type="transmembrane region" description="Helical" evidence="8">
    <location>
        <begin position="110"/>
        <end position="132"/>
    </location>
</feature>
<comment type="similarity">
    <text evidence="2">Belongs to the MreD family.</text>
</comment>
<evidence type="ECO:0000256" key="6">
    <source>
        <dbReference type="ARBA" id="ARBA00022989"/>
    </source>
</evidence>
<accession>A0A9D8KHH9</accession>
<reference evidence="9" key="2">
    <citation type="submission" date="2021-01" db="EMBL/GenBank/DDBJ databases">
        <authorList>
            <person name="Hahn C.R."/>
            <person name="Youssef N.H."/>
            <person name="Elshahed M."/>
        </authorList>
    </citation>
    <scope>NUCLEOTIDE SEQUENCE</scope>
    <source>
        <strain evidence="9">Zod_Metabat.24</strain>
    </source>
</reference>
<feature type="transmembrane region" description="Helical" evidence="8">
    <location>
        <begin position="144"/>
        <end position="168"/>
    </location>
</feature>
<evidence type="ECO:0000256" key="8">
    <source>
        <dbReference type="SAM" id="Phobius"/>
    </source>
</evidence>
<dbReference type="GO" id="GO:0005886">
    <property type="term" value="C:plasma membrane"/>
    <property type="evidence" value="ECO:0007669"/>
    <property type="project" value="UniProtKB-SubCell"/>
</dbReference>
<evidence type="ECO:0000256" key="1">
    <source>
        <dbReference type="ARBA" id="ARBA00004651"/>
    </source>
</evidence>
<dbReference type="EMBL" id="JAFGIX010000065">
    <property type="protein sequence ID" value="MBN1574110.1"/>
    <property type="molecule type" value="Genomic_DNA"/>
</dbReference>
<dbReference type="AlphaFoldDB" id="A0A9D8KHH9"/>
<evidence type="ECO:0000313" key="10">
    <source>
        <dbReference type="Proteomes" id="UP000809273"/>
    </source>
</evidence>
<keyword evidence="6 8" id="KW-1133">Transmembrane helix</keyword>
<sequence>MNKADKYVRMSRGRRIVGFILFIPLGFLAVVVQGVVPELFGIRVEWFFIFIIYVGIYKSPGLCFLITAVLGLLFDLSSSAPTGQGFFCAFYAMGAARVISSLIYADRPLIMFLTTAAITLSLNAILVTVFLLSRFAAGEIDLLLRHIVFSSLLTAAVSVPLFLIIKFIDPERGGYYFTRFMREEEEIPLI</sequence>
<evidence type="ECO:0000256" key="4">
    <source>
        <dbReference type="ARBA" id="ARBA00022692"/>
    </source>
</evidence>
<keyword evidence="4 8" id="KW-0812">Transmembrane</keyword>
<feature type="transmembrane region" description="Helical" evidence="8">
    <location>
        <begin position="86"/>
        <end position="104"/>
    </location>
</feature>
<evidence type="ECO:0000256" key="2">
    <source>
        <dbReference type="ARBA" id="ARBA00007776"/>
    </source>
</evidence>
<dbReference type="GO" id="GO:0008360">
    <property type="term" value="P:regulation of cell shape"/>
    <property type="evidence" value="ECO:0007669"/>
    <property type="project" value="UniProtKB-KW"/>
</dbReference>
<evidence type="ECO:0000256" key="7">
    <source>
        <dbReference type="ARBA" id="ARBA00023136"/>
    </source>
</evidence>
<feature type="transmembrane region" description="Helical" evidence="8">
    <location>
        <begin position="48"/>
        <end position="74"/>
    </location>
</feature>
<comment type="subcellular location">
    <subcellularLocation>
        <location evidence="1">Cell membrane</location>
        <topology evidence="1">Multi-pass membrane protein</topology>
    </subcellularLocation>
</comment>
<dbReference type="InterPro" id="IPR007227">
    <property type="entry name" value="Cell_shape_determining_MreD"/>
</dbReference>
<keyword evidence="3" id="KW-1003">Cell membrane</keyword>
<evidence type="ECO:0008006" key="11">
    <source>
        <dbReference type="Google" id="ProtNLM"/>
    </source>
</evidence>
<evidence type="ECO:0000313" key="9">
    <source>
        <dbReference type="EMBL" id="MBN1574110.1"/>
    </source>
</evidence>
<keyword evidence="5" id="KW-0133">Cell shape</keyword>
<gene>
    <name evidence="9" type="ORF">JW984_13015</name>
</gene>